<keyword evidence="3" id="KW-1185">Reference proteome</keyword>
<dbReference type="SUPFAM" id="SSF53448">
    <property type="entry name" value="Nucleotide-diphospho-sugar transferases"/>
    <property type="match status" value="1"/>
</dbReference>
<feature type="domain" description="Glycosyltransferase 2-like" evidence="1">
    <location>
        <begin position="10"/>
        <end position="185"/>
    </location>
</feature>
<sequence length="268" mass="30463">MVMRNPSLTLIVTTYNWPEALELCLKSILQQTIMPDEIIIADDGSTETTKNIITQYQQQFKVPLIHVWQEDTGFQLSKIRNKAIAKAKMEYIVQIDGDLVLEKHFIADHLSFNRTGAFVSGTRVQMSPQLSTKLVSENKIEVSVFSKGITNFSNGLRIPTLREFLAERYKSSNIMYVRGCNMAFWKADLVKVNGYNEAIVGWGREDSELAVRLSNSGIKKRILKFGAVTFHIYHPEAQRQQLNTNDAILKNAIANHTKTCKFGLSQYL</sequence>
<dbReference type="Pfam" id="PF00535">
    <property type="entry name" value="Glycos_transf_2"/>
    <property type="match status" value="1"/>
</dbReference>
<dbReference type="PANTHER" id="PTHR43685:SF3">
    <property type="entry name" value="SLR2126 PROTEIN"/>
    <property type="match status" value="1"/>
</dbReference>
<dbReference type="STRING" id="288992.SAMN04488522_10347"/>
<keyword evidence="2" id="KW-0328">Glycosyltransferase</keyword>
<dbReference type="Proteomes" id="UP000184287">
    <property type="component" value="Unassembled WGS sequence"/>
</dbReference>
<dbReference type="GO" id="GO:0016757">
    <property type="term" value="F:glycosyltransferase activity"/>
    <property type="evidence" value="ECO:0007669"/>
    <property type="project" value="UniProtKB-KW"/>
</dbReference>
<dbReference type="EMBL" id="FQUQ01000003">
    <property type="protein sequence ID" value="SHF61170.1"/>
    <property type="molecule type" value="Genomic_DNA"/>
</dbReference>
<keyword evidence="2" id="KW-0808">Transferase</keyword>
<dbReference type="CDD" id="cd06420">
    <property type="entry name" value="GT2_Chondriotin_Pol_N"/>
    <property type="match status" value="1"/>
</dbReference>
<proteinExistence type="predicted"/>
<gene>
    <name evidence="2" type="ORF">SAMN04488522_10347</name>
</gene>
<evidence type="ECO:0000313" key="3">
    <source>
        <dbReference type="Proteomes" id="UP000184287"/>
    </source>
</evidence>
<evidence type="ECO:0000259" key="1">
    <source>
        <dbReference type="Pfam" id="PF00535"/>
    </source>
</evidence>
<organism evidence="2 3">
    <name type="scientific">Pedobacter caeni</name>
    <dbReference type="NCBI Taxonomy" id="288992"/>
    <lineage>
        <taxon>Bacteria</taxon>
        <taxon>Pseudomonadati</taxon>
        <taxon>Bacteroidota</taxon>
        <taxon>Sphingobacteriia</taxon>
        <taxon>Sphingobacteriales</taxon>
        <taxon>Sphingobacteriaceae</taxon>
        <taxon>Pedobacter</taxon>
    </lineage>
</organism>
<dbReference type="Gene3D" id="3.90.550.10">
    <property type="entry name" value="Spore Coat Polysaccharide Biosynthesis Protein SpsA, Chain A"/>
    <property type="match status" value="1"/>
</dbReference>
<name>A0A1M5D2Q6_9SPHI</name>
<accession>A0A1M5D2Q6</accession>
<dbReference type="InterPro" id="IPR001173">
    <property type="entry name" value="Glyco_trans_2-like"/>
</dbReference>
<dbReference type="PANTHER" id="PTHR43685">
    <property type="entry name" value="GLYCOSYLTRANSFERASE"/>
    <property type="match status" value="1"/>
</dbReference>
<reference evidence="3" key="1">
    <citation type="submission" date="2016-11" db="EMBL/GenBank/DDBJ databases">
        <authorList>
            <person name="Varghese N."/>
            <person name="Submissions S."/>
        </authorList>
    </citation>
    <scope>NUCLEOTIDE SEQUENCE [LARGE SCALE GENOMIC DNA]</scope>
    <source>
        <strain evidence="3">DSM 16990</strain>
    </source>
</reference>
<protein>
    <submittedName>
        <fullName evidence="2">N-terminal domain of galactosyltransferase</fullName>
    </submittedName>
</protein>
<dbReference type="InterPro" id="IPR029044">
    <property type="entry name" value="Nucleotide-diphossugar_trans"/>
</dbReference>
<dbReference type="AlphaFoldDB" id="A0A1M5D2Q6"/>
<dbReference type="InterPro" id="IPR050834">
    <property type="entry name" value="Glycosyltransf_2"/>
</dbReference>
<evidence type="ECO:0000313" key="2">
    <source>
        <dbReference type="EMBL" id="SHF61170.1"/>
    </source>
</evidence>